<dbReference type="InterPro" id="IPR017853">
    <property type="entry name" value="GH"/>
</dbReference>
<proteinExistence type="predicted"/>
<organism evidence="1 2">
    <name type="scientific">Blastocystis sp. subtype 1 (strain ATCC 50177 / NandII)</name>
    <dbReference type="NCBI Taxonomy" id="478820"/>
    <lineage>
        <taxon>Eukaryota</taxon>
        <taxon>Sar</taxon>
        <taxon>Stramenopiles</taxon>
        <taxon>Bigyra</taxon>
        <taxon>Opalozoa</taxon>
        <taxon>Opalinata</taxon>
        <taxon>Blastocystidae</taxon>
        <taxon>Blastocystis</taxon>
    </lineage>
</organism>
<dbReference type="EMBL" id="LXWW01000238">
    <property type="protein sequence ID" value="OAO14486.1"/>
    <property type="molecule type" value="Genomic_DNA"/>
</dbReference>
<evidence type="ECO:0000313" key="1">
    <source>
        <dbReference type="EMBL" id="OAO14486.1"/>
    </source>
</evidence>
<sequence>MGTGFTMWVQSGREDGSKTIRLIQGGKEVVSTIRGWRNREPDDNYLLTLKDSLSRSDSFADSGLSNVVMYNMHVASFARGSNRFGTFASAMTELGYLKELGVNVIRVMGVAPSKCDGDGIDVMCWMNAHTIFPDVIHPFLGTSADILQFIHAAHALQIRVICDIDFTAFTAASNYFNYDLSSFPTAFGPLFESSSSFAYNSHTCQAADLGEDHPMNVVLTNMIYRYTYVLGFDGLYWKGLLCFRLDDPRCGEGIGEDNVIHTKLLKEAKHHFDTVKYWFGEDDDNVHLAGNASQIQNIVATDESGIGFDGKRDLSVFQYIRGYFLQAMIDQKGLVKFLQQRSTFPQNNLISIETPESAFQNRLVPEIEAIVGNATNAVKIALQMEMVLLSTPGMISITQGFEYFESEPLSNNAPFLFSNDRNYSPYQHFSNIASNYPEFATLQFLISARARYNWNFASSKVIVDDEDRHVLVWEIGSGNEMRVVVMNLSKEDLSDEAIVFPIPEPFTQKNSWSYNLNTDDPSVDPRNTIMTEPVDIVECTPKASQKEQWCLSLFIGSYGLKVLYPVM</sequence>
<dbReference type="PANTHER" id="PTHR10357">
    <property type="entry name" value="ALPHA-AMYLASE FAMILY MEMBER"/>
    <property type="match status" value="1"/>
</dbReference>
<comment type="caution">
    <text evidence="1">The sequence shown here is derived from an EMBL/GenBank/DDBJ whole genome shotgun (WGS) entry which is preliminary data.</text>
</comment>
<protein>
    <submittedName>
        <fullName evidence="1">Trehalose synthase</fullName>
    </submittedName>
</protein>
<dbReference type="GO" id="GO:0005975">
    <property type="term" value="P:carbohydrate metabolic process"/>
    <property type="evidence" value="ECO:0007669"/>
    <property type="project" value="InterPro"/>
</dbReference>
<dbReference type="SUPFAM" id="SSF51445">
    <property type="entry name" value="(Trans)glycosidases"/>
    <property type="match status" value="1"/>
</dbReference>
<dbReference type="OrthoDB" id="1740265at2759"/>
<dbReference type="Gene3D" id="3.20.20.80">
    <property type="entry name" value="Glycosidases"/>
    <property type="match status" value="1"/>
</dbReference>
<gene>
    <name evidence="1" type="ORF">AV274_3789</name>
</gene>
<dbReference type="Proteomes" id="UP000078348">
    <property type="component" value="Unassembled WGS sequence"/>
</dbReference>
<dbReference type="CDD" id="cd00551">
    <property type="entry name" value="AmyAc_family"/>
    <property type="match status" value="1"/>
</dbReference>
<evidence type="ECO:0000313" key="2">
    <source>
        <dbReference type="Proteomes" id="UP000078348"/>
    </source>
</evidence>
<keyword evidence="2" id="KW-1185">Reference proteome</keyword>
<name>A0A196SDT6_BLAHN</name>
<dbReference type="AlphaFoldDB" id="A0A196SDT6"/>
<reference evidence="1 2" key="1">
    <citation type="submission" date="2016-05" db="EMBL/GenBank/DDBJ databases">
        <title>Nuclear genome of Blastocystis sp. subtype 1 NandII.</title>
        <authorList>
            <person name="Gentekaki E."/>
            <person name="Curtis B."/>
            <person name="Stairs C."/>
            <person name="Eme L."/>
            <person name="Herman E."/>
            <person name="Klimes V."/>
            <person name="Arias M.C."/>
            <person name="Elias M."/>
            <person name="Hilliou F."/>
            <person name="Klute M."/>
            <person name="Malik S.-B."/>
            <person name="Pightling A."/>
            <person name="Rachubinski R."/>
            <person name="Salas D."/>
            <person name="Schlacht A."/>
            <person name="Suga H."/>
            <person name="Archibald J."/>
            <person name="Ball S.G."/>
            <person name="Clark G."/>
            <person name="Dacks J."/>
            <person name="Van Der Giezen M."/>
            <person name="Tsaousis A."/>
            <person name="Roger A."/>
        </authorList>
    </citation>
    <scope>NUCLEOTIDE SEQUENCE [LARGE SCALE GENOMIC DNA]</scope>
    <source>
        <strain evidence="2">ATCC 50177 / NandII</strain>
    </source>
</reference>
<accession>A0A196SDT6</accession>